<evidence type="ECO:0000256" key="3">
    <source>
        <dbReference type="ARBA" id="ARBA00007682"/>
    </source>
</evidence>
<dbReference type="InterPro" id="IPR038635">
    <property type="entry name" value="CCR4-NOT_su2/3/5_C_sf"/>
</dbReference>
<comment type="subunit">
    <text evidence="13">Component of the CCR4-NOT complex; distinct complexes seem to exist that differ in the participation of probably mutually exclusive catalytic subunits. In the complex interacts directly with CNOT3. Interacts with NCOR1, NCOR2. HDAC3 and GPS2.</text>
</comment>
<organism evidence="19 20">
    <name type="scientific">Channa striata</name>
    <name type="common">Snakehead murrel</name>
    <name type="synonym">Ophicephalus striatus</name>
    <dbReference type="NCBI Taxonomy" id="64152"/>
    <lineage>
        <taxon>Eukaryota</taxon>
        <taxon>Metazoa</taxon>
        <taxon>Chordata</taxon>
        <taxon>Craniata</taxon>
        <taxon>Vertebrata</taxon>
        <taxon>Euteleostomi</taxon>
        <taxon>Actinopterygii</taxon>
        <taxon>Neopterygii</taxon>
        <taxon>Teleostei</taxon>
        <taxon>Neoteleostei</taxon>
        <taxon>Acanthomorphata</taxon>
        <taxon>Anabantaria</taxon>
        <taxon>Anabantiformes</taxon>
        <taxon>Channoidei</taxon>
        <taxon>Channidae</taxon>
        <taxon>Channa</taxon>
    </lineage>
</organism>
<evidence type="ECO:0000256" key="8">
    <source>
        <dbReference type="ARBA" id="ARBA00022845"/>
    </source>
</evidence>
<evidence type="ECO:0000256" key="6">
    <source>
        <dbReference type="ARBA" id="ARBA00022491"/>
    </source>
</evidence>
<evidence type="ECO:0000256" key="15">
    <source>
        <dbReference type="ARBA" id="ARBA00083550"/>
    </source>
</evidence>
<dbReference type="Gene3D" id="2.30.30.1020">
    <property type="entry name" value="CCR4-NOT complex subunit 2/3/5, C-terminal domain"/>
    <property type="match status" value="1"/>
</dbReference>
<feature type="compositionally biased region" description="Low complexity" evidence="16">
    <location>
        <begin position="101"/>
        <end position="115"/>
    </location>
</feature>
<evidence type="ECO:0000256" key="12">
    <source>
        <dbReference type="ARBA" id="ARBA00023242"/>
    </source>
</evidence>
<accession>A0AA88SMP2</accession>
<feature type="compositionally biased region" description="Polar residues" evidence="16">
    <location>
        <begin position="367"/>
        <end position="376"/>
    </location>
</feature>
<dbReference type="EMBL" id="JAUPFM010000009">
    <property type="protein sequence ID" value="KAK2842018.1"/>
    <property type="molecule type" value="Genomic_DNA"/>
</dbReference>
<dbReference type="InterPro" id="IPR007282">
    <property type="entry name" value="NOT2/3/5_C"/>
</dbReference>
<keyword evidence="9" id="KW-0805">Transcription regulation</keyword>
<name>A0AA88SMP2_CHASR</name>
<evidence type="ECO:0000313" key="19">
    <source>
        <dbReference type="EMBL" id="KAK2842018.1"/>
    </source>
</evidence>
<feature type="signal peptide" evidence="17">
    <location>
        <begin position="1"/>
        <end position="22"/>
    </location>
</feature>
<sequence>MALSFALTLMTLQSAPVSVVYGSGQQVGRSEGKGYSSFDWEYTAILDLTKRREIDAVTKGMFGARKKFVEFAEVVDNDYTDEGMYYSQPSMFPHRSDKDMLSSPSPSSSGQLSQLGASLYGPQSALGFSVRGMGNNTPQLNRNLTQGTQLPSHITPTTGVPTMSLHTPPSPSRGTLPMNTRNMLNHSQVGQSIGMSGRTNSMGSSGLGSPNRSSPSIICMPKQQPARQPFTINSMSGFGMNRNQAFGMNNSLSSTIFNGTDGSENVTGLDLSDFPALADRSRREGTGNPTPVLNPLAGRAPYVGMVTKPSTEQTQDFSIHNEDFPALPGPNYKDPTLNNDDSKTNLNSTSKSTSNADGPKFPGDKTASAQNNNQKKGIQVLPDGRVTNIPSGMVTDQFGMIGLLTFIRAAETDPGMVHLALGSDLTTLGLNLNSPENLYPKFASPWASAPCRPQDIDFHVPSEYLTNIHIRDKLAAIKLARYGEDLLFYLYYMNGGDLLQLLAAVELFNRDWRYHKEERVWITRAPGMEPTLKTNTYERGTYYFFDCLNWRKVAKEFHLEYDKLEERPHVPTTFNYNPAQQAF</sequence>
<proteinExistence type="inferred from homology"/>
<protein>
    <recommendedName>
        <fullName evidence="14">CCR4-NOT transcription complex subunit 2</fullName>
    </recommendedName>
    <alternativeName>
        <fullName evidence="15">CCR4-associated factor 2</fullName>
    </alternativeName>
</protein>
<evidence type="ECO:0000256" key="1">
    <source>
        <dbReference type="ARBA" id="ARBA00004123"/>
    </source>
</evidence>
<evidence type="ECO:0000256" key="11">
    <source>
        <dbReference type="ARBA" id="ARBA00023163"/>
    </source>
</evidence>
<evidence type="ECO:0000256" key="7">
    <source>
        <dbReference type="ARBA" id="ARBA00022553"/>
    </source>
</evidence>
<dbReference type="GO" id="GO:0006355">
    <property type="term" value="P:regulation of DNA-templated transcription"/>
    <property type="evidence" value="ECO:0007669"/>
    <property type="project" value="InterPro"/>
</dbReference>
<feature type="compositionally biased region" description="Low complexity" evidence="16">
    <location>
        <begin position="344"/>
        <end position="355"/>
    </location>
</feature>
<evidence type="ECO:0000256" key="16">
    <source>
        <dbReference type="SAM" id="MobiDB-lite"/>
    </source>
</evidence>
<keyword evidence="7" id="KW-0597">Phosphoprotein</keyword>
<evidence type="ECO:0000259" key="18">
    <source>
        <dbReference type="Pfam" id="PF04153"/>
    </source>
</evidence>
<evidence type="ECO:0000256" key="5">
    <source>
        <dbReference type="ARBA" id="ARBA00022490"/>
    </source>
</evidence>
<dbReference type="PANTHER" id="PTHR23326">
    <property type="entry name" value="CCR4 NOT-RELATED"/>
    <property type="match status" value="1"/>
</dbReference>
<dbReference type="GO" id="GO:0006417">
    <property type="term" value="P:regulation of translation"/>
    <property type="evidence" value="ECO:0007669"/>
    <property type="project" value="UniProtKB-KW"/>
</dbReference>
<keyword evidence="20" id="KW-1185">Reference proteome</keyword>
<feature type="region of interest" description="Disordered" evidence="16">
    <location>
        <begin position="95"/>
        <end position="115"/>
    </location>
</feature>
<dbReference type="GO" id="GO:2000036">
    <property type="term" value="P:regulation of stem cell population maintenance"/>
    <property type="evidence" value="ECO:0007669"/>
    <property type="project" value="UniProtKB-ARBA"/>
</dbReference>
<dbReference type="InterPro" id="IPR040168">
    <property type="entry name" value="Not2/3/5"/>
</dbReference>
<keyword evidence="6" id="KW-0678">Repressor</keyword>
<keyword evidence="10" id="KW-0943">RNA-mediated gene silencing</keyword>
<gene>
    <name evidence="19" type="ORF">Q5P01_012218</name>
</gene>
<dbReference type="GO" id="GO:0005829">
    <property type="term" value="C:cytosol"/>
    <property type="evidence" value="ECO:0007669"/>
    <property type="project" value="UniProtKB-ARBA"/>
</dbReference>
<keyword evidence="11" id="KW-0804">Transcription</keyword>
<evidence type="ECO:0000256" key="14">
    <source>
        <dbReference type="ARBA" id="ARBA00071434"/>
    </source>
</evidence>
<dbReference type="GO" id="GO:0005634">
    <property type="term" value="C:nucleus"/>
    <property type="evidence" value="ECO:0007669"/>
    <property type="project" value="UniProtKB-SubCell"/>
</dbReference>
<keyword evidence="8" id="KW-0810">Translation regulation</keyword>
<evidence type="ECO:0000256" key="2">
    <source>
        <dbReference type="ARBA" id="ARBA00004496"/>
    </source>
</evidence>
<comment type="subcellular location">
    <subcellularLocation>
        <location evidence="2">Cytoplasm</location>
    </subcellularLocation>
    <subcellularLocation>
        <location evidence="1">Nucleus</location>
    </subcellularLocation>
</comment>
<comment type="similarity">
    <text evidence="3">Belongs to the CNOT2/3/5 family.</text>
</comment>
<keyword evidence="5" id="KW-0963">Cytoplasm</keyword>
<feature type="region of interest" description="Disordered" evidence="16">
    <location>
        <begin position="320"/>
        <end position="384"/>
    </location>
</feature>
<dbReference type="Pfam" id="PF04153">
    <property type="entry name" value="NOT2_3_5_C"/>
    <property type="match status" value="1"/>
</dbReference>
<evidence type="ECO:0000256" key="4">
    <source>
        <dbReference type="ARBA" id="ARBA00022473"/>
    </source>
</evidence>
<dbReference type="GO" id="GO:0031047">
    <property type="term" value="P:regulatory ncRNA-mediated gene silencing"/>
    <property type="evidence" value="ECO:0007669"/>
    <property type="project" value="UniProtKB-KW"/>
</dbReference>
<dbReference type="Proteomes" id="UP001187415">
    <property type="component" value="Unassembled WGS sequence"/>
</dbReference>
<feature type="chain" id="PRO_5041683099" description="CCR4-NOT transcription complex subunit 2" evidence="17">
    <location>
        <begin position="23"/>
        <end position="583"/>
    </location>
</feature>
<evidence type="ECO:0000256" key="17">
    <source>
        <dbReference type="SAM" id="SignalP"/>
    </source>
</evidence>
<dbReference type="GO" id="GO:0030015">
    <property type="term" value="C:CCR4-NOT core complex"/>
    <property type="evidence" value="ECO:0007669"/>
    <property type="project" value="InterPro"/>
</dbReference>
<evidence type="ECO:0000256" key="13">
    <source>
        <dbReference type="ARBA" id="ARBA00064045"/>
    </source>
</evidence>
<keyword evidence="12" id="KW-0539">Nucleus</keyword>
<keyword evidence="17" id="KW-0732">Signal</keyword>
<dbReference type="AlphaFoldDB" id="A0AA88SMP2"/>
<evidence type="ECO:0000313" key="20">
    <source>
        <dbReference type="Proteomes" id="UP001187415"/>
    </source>
</evidence>
<dbReference type="FunFam" id="2.30.30.1020:FF:000001">
    <property type="entry name" value="Putative CCR4-NOT transcription complex subunit 2"/>
    <property type="match status" value="1"/>
</dbReference>
<comment type="caution">
    <text evidence="19">The sequence shown here is derived from an EMBL/GenBank/DDBJ whole genome shotgun (WGS) entry which is preliminary data.</text>
</comment>
<reference evidence="19" key="1">
    <citation type="submission" date="2023-07" db="EMBL/GenBank/DDBJ databases">
        <title>Chromosome-level Genome Assembly of Striped Snakehead (Channa striata).</title>
        <authorList>
            <person name="Liu H."/>
        </authorList>
    </citation>
    <scope>NUCLEOTIDE SEQUENCE</scope>
    <source>
        <strain evidence="19">Gz</strain>
        <tissue evidence="19">Muscle</tissue>
    </source>
</reference>
<evidence type="ECO:0000256" key="9">
    <source>
        <dbReference type="ARBA" id="ARBA00023015"/>
    </source>
</evidence>
<evidence type="ECO:0000256" key="10">
    <source>
        <dbReference type="ARBA" id="ARBA00023158"/>
    </source>
</evidence>
<feature type="domain" description="NOT2/NOT3/NOT5 C-terminal" evidence="18">
    <location>
        <begin position="440"/>
        <end position="564"/>
    </location>
</feature>
<keyword evidence="4" id="KW-0217">Developmental protein</keyword>